<keyword evidence="1" id="KW-0472">Membrane</keyword>
<dbReference type="SUPFAM" id="SSF53822">
    <property type="entry name" value="Periplasmic binding protein-like I"/>
    <property type="match status" value="1"/>
</dbReference>
<dbReference type="PANTHER" id="PTHR38038:SF1">
    <property type="entry name" value="PENICILLIN-BINDING PROTEIN ACTIVATOR LPOA"/>
    <property type="match status" value="1"/>
</dbReference>
<dbReference type="PROSITE" id="PS51257">
    <property type="entry name" value="PROKAR_LIPOPROTEIN"/>
    <property type="match status" value="1"/>
</dbReference>
<dbReference type="Proteomes" id="UP001251374">
    <property type="component" value="Unassembled WGS sequence"/>
</dbReference>
<gene>
    <name evidence="4" type="ORF">QC821_09355</name>
</gene>
<accession>A0ABU1HDD5</accession>
<feature type="compositionally biased region" description="Acidic residues" evidence="2">
    <location>
        <begin position="604"/>
        <end position="620"/>
    </location>
</feature>
<dbReference type="RefSeq" id="WP_309720113.1">
    <property type="nucleotide sequence ID" value="NZ_JARWAM010000006.1"/>
</dbReference>
<protein>
    <submittedName>
        <fullName evidence="4">Penicillin-binding protein activator</fullName>
    </submittedName>
</protein>
<dbReference type="EMBL" id="JARWAM010000006">
    <property type="protein sequence ID" value="MDR5905477.1"/>
    <property type="molecule type" value="Genomic_DNA"/>
</dbReference>
<dbReference type="Gene3D" id="3.40.50.2300">
    <property type="match status" value="2"/>
</dbReference>
<dbReference type="Gene3D" id="1.25.40.650">
    <property type="match status" value="1"/>
</dbReference>
<dbReference type="Pfam" id="PF04348">
    <property type="entry name" value="LppC"/>
    <property type="match status" value="1"/>
</dbReference>
<keyword evidence="5" id="KW-1185">Reference proteome</keyword>
<feature type="chain" id="PRO_5045999572" evidence="3">
    <location>
        <begin position="23"/>
        <end position="626"/>
    </location>
</feature>
<evidence type="ECO:0000313" key="4">
    <source>
        <dbReference type="EMBL" id="MDR5905477.1"/>
    </source>
</evidence>
<evidence type="ECO:0000256" key="2">
    <source>
        <dbReference type="SAM" id="MobiDB-lite"/>
    </source>
</evidence>
<organism evidence="4 5">
    <name type="scientific">Franzmannia qiaohouensis</name>
    <dbReference type="NCBI Taxonomy" id="1329370"/>
    <lineage>
        <taxon>Bacteria</taxon>
        <taxon>Pseudomonadati</taxon>
        <taxon>Pseudomonadota</taxon>
        <taxon>Gammaproteobacteria</taxon>
        <taxon>Oceanospirillales</taxon>
        <taxon>Halomonadaceae</taxon>
        <taxon>Franzmannia</taxon>
    </lineage>
</organism>
<evidence type="ECO:0000313" key="5">
    <source>
        <dbReference type="Proteomes" id="UP001251374"/>
    </source>
</evidence>
<dbReference type="PANTHER" id="PTHR38038">
    <property type="entry name" value="PENICILLIN-BINDING PROTEIN ACTIVATOR LPOA"/>
    <property type="match status" value="1"/>
</dbReference>
<feature type="region of interest" description="Disordered" evidence="2">
    <location>
        <begin position="594"/>
        <end position="626"/>
    </location>
</feature>
<proteinExistence type="predicted"/>
<comment type="caution">
    <text evidence="4">The sequence shown here is derived from an EMBL/GenBank/DDBJ whole genome shotgun (WGS) entry which is preliminary data.</text>
</comment>
<evidence type="ECO:0000256" key="1">
    <source>
        <dbReference type="ARBA" id="ARBA00023136"/>
    </source>
</evidence>
<name>A0ABU1HDD5_9GAMM</name>
<keyword evidence="3" id="KW-0732">Signal</keyword>
<evidence type="ECO:0000256" key="3">
    <source>
        <dbReference type="SAM" id="SignalP"/>
    </source>
</evidence>
<dbReference type="CDD" id="cd06339">
    <property type="entry name" value="PBP1_YraM_LppC_lipoprotein-like"/>
    <property type="match status" value="1"/>
</dbReference>
<dbReference type="InterPro" id="IPR028082">
    <property type="entry name" value="Peripla_BP_I"/>
</dbReference>
<reference evidence="4 5" key="1">
    <citation type="submission" date="2023-04" db="EMBL/GenBank/DDBJ databases">
        <title>A long-awaited taxogenomic arrangement of the family Halomonadaceae.</title>
        <authorList>
            <person name="De La Haba R."/>
            <person name="Chuvochina M."/>
            <person name="Wittouck S."/>
            <person name="Arahal D.R."/>
            <person name="Sanchez-Porro C."/>
            <person name="Hugenholtz P."/>
            <person name="Ventosa A."/>
        </authorList>
    </citation>
    <scope>NUCLEOTIDE SEQUENCE [LARGE SCALE GENOMIC DNA]</scope>
    <source>
        <strain evidence="4 5">DSM 26770</strain>
    </source>
</reference>
<sequence length="626" mass="68915">MDKSPRGLLLAALLALMVAGCAAPTGMVDRLTDPEPETLLERAADQPPGEAAATRLEAADILARRGDEAQAFEVAESLDDSLLEDPQRVQWALLLSGLAYDLEDDSMVLQATQILDEDIRMESDDRNALRYRQGLSLGRIGEPLAASRALLRVQADTDNPVLNDDIWRQLTRLNRQELATLSEDPDALTAGWLEVIDLQRQSGGDITRFLDRLGAWRERNPNHPAARRPPSELTELRELRDQDVRRIAVLLPESGPLADVAEQIRRGLRARHMEAGNNGESTPQMTFIDASSGDLQALYAEANMVGAQVVIGPLDKDQVTELENRDSVPLPTLALNYGHGERNNAEGLFQYGLSAEDEARQAARRAYLDGHRRSAVLVPDNDWGERVGNAFRQEWERQGGSVTSAVRYEPGGSVAGAVRPLLSVSGERAQLGNVDMLFLLALPSYARQVPPMLDYYYASNLPIYATSHLYEGRPQPRIDHDLDDVQFPDIPWLIPNAAVGGENAVPFFGSYMALREDNDPALFKLNAMGVDAYELARRLPQLQAISGSEIQGATGILRAESDGRIYRELPWATFANGVPQLPLGLIHRDDLMGNGVPQLRDPASDNDNDNDNDSDNDSVFDDGRAR</sequence>
<feature type="signal peptide" evidence="3">
    <location>
        <begin position="1"/>
        <end position="22"/>
    </location>
</feature>
<dbReference type="InterPro" id="IPR007443">
    <property type="entry name" value="LpoA"/>
</dbReference>